<proteinExistence type="predicted"/>
<feature type="region of interest" description="Disordered" evidence="1">
    <location>
        <begin position="979"/>
        <end position="1014"/>
    </location>
</feature>
<dbReference type="RefSeq" id="XP_018815667.2">
    <property type="nucleotide sequence ID" value="XM_018960122.2"/>
</dbReference>
<gene>
    <name evidence="3" type="primary">LOC108987240</name>
</gene>
<dbReference type="KEGG" id="jre:108987240"/>
<dbReference type="PANTHER" id="PTHR10775:SF177">
    <property type="entry name" value="TNP2, PARTIAL"/>
    <property type="match status" value="1"/>
</dbReference>
<accession>A0A2I4E8E0</accession>
<dbReference type="InterPro" id="IPR025452">
    <property type="entry name" value="DUF4218"/>
</dbReference>
<organism evidence="2 3">
    <name type="scientific">Juglans regia</name>
    <name type="common">English walnut</name>
    <dbReference type="NCBI Taxonomy" id="51240"/>
    <lineage>
        <taxon>Eukaryota</taxon>
        <taxon>Viridiplantae</taxon>
        <taxon>Streptophyta</taxon>
        <taxon>Embryophyta</taxon>
        <taxon>Tracheophyta</taxon>
        <taxon>Spermatophyta</taxon>
        <taxon>Magnoliopsida</taxon>
        <taxon>eudicotyledons</taxon>
        <taxon>Gunneridae</taxon>
        <taxon>Pentapetalae</taxon>
        <taxon>rosids</taxon>
        <taxon>fabids</taxon>
        <taxon>Fagales</taxon>
        <taxon>Juglandaceae</taxon>
        <taxon>Juglans</taxon>
    </lineage>
</organism>
<dbReference type="InterPro" id="IPR029480">
    <property type="entry name" value="Transpos_assoc"/>
</dbReference>
<dbReference type="OrthoDB" id="1087172at2759"/>
<keyword evidence="2" id="KW-1185">Reference proteome</keyword>
<feature type="region of interest" description="Disordered" evidence="1">
    <location>
        <begin position="111"/>
        <end position="138"/>
    </location>
</feature>
<evidence type="ECO:0000313" key="3">
    <source>
        <dbReference type="RefSeq" id="XP_018815667.2"/>
    </source>
</evidence>
<dbReference type="Pfam" id="PF13963">
    <property type="entry name" value="Transpos_assoc"/>
    <property type="match status" value="1"/>
</dbReference>
<reference evidence="3" key="1">
    <citation type="submission" date="2025-08" db="UniProtKB">
        <authorList>
            <consortium name="RefSeq"/>
        </authorList>
    </citation>
    <scope>IDENTIFICATION</scope>
    <source>
        <tissue evidence="3">Leaves</tissue>
    </source>
</reference>
<evidence type="ECO:0000256" key="1">
    <source>
        <dbReference type="SAM" id="MobiDB-lite"/>
    </source>
</evidence>
<dbReference type="Pfam" id="PF13952">
    <property type="entry name" value="DUF4216"/>
    <property type="match status" value="1"/>
</dbReference>
<feature type="compositionally biased region" description="Acidic residues" evidence="1">
    <location>
        <begin position="998"/>
        <end position="1014"/>
    </location>
</feature>
<dbReference type="AlphaFoldDB" id="A0A2I4E8E0"/>
<evidence type="ECO:0000313" key="2">
    <source>
        <dbReference type="Proteomes" id="UP000235220"/>
    </source>
</evidence>
<dbReference type="Pfam" id="PF13960">
    <property type="entry name" value="DUF4218"/>
    <property type="match status" value="1"/>
</dbReference>
<dbReference type="Proteomes" id="UP000235220">
    <property type="component" value="Chromosome 3"/>
</dbReference>
<dbReference type="InterPro" id="IPR004242">
    <property type="entry name" value="Transposase_21"/>
</dbReference>
<dbReference type="Gramene" id="Jr03_16090_p1">
    <property type="protein sequence ID" value="cds.Jr03_16090_p1"/>
    <property type="gene ID" value="Jr03_16090"/>
</dbReference>
<dbReference type="GeneID" id="108987240"/>
<dbReference type="InterPro" id="IPR025312">
    <property type="entry name" value="DUF4216"/>
</dbReference>
<name>A0A2I4E8E0_JUGRE</name>
<dbReference type="PANTHER" id="PTHR10775">
    <property type="entry name" value="OS08G0208400 PROTEIN"/>
    <property type="match status" value="1"/>
</dbReference>
<sequence length="1014" mass="116440">MDKSWMNLGDRLVSPAYAEGVKNFLTMARNHCEGSDRIRCPCRICCNNLFLPIFEVETHLFIKGINPNYTQWIFHGEEETLPIIDDDTRLGVGVEDKYIDDMDRMLDDIRAGTFGDAPEDNTTSPTQPSIPHPSPNSTFDQLLEDAQRPLFDGCTKFSKLSFTVRLLHIKTLGGWSIKSFDMLISLLRSAFPDSKLPSSYEEARSLERGLDFKYRKIHACPNDCILFWKEYANLNECPICKASRWMPNTHGSRVIPQKVLRHFPLKPRLQRLFVTDKIACDMRWHKEQRVPDETSMRHPADSQSWKTFDEAHSWFARDARNVRLGLASDGFNPFNNLAKPYSIWPVILVPYNLPPWLCMKDQFFMTSLIIPGPKSPGNDIDVYLQPLIDELLELWEHGVPTYDASTKEMFMLHAVLLWTINDFPAYGNLSGWSTKGKLACPSCNSSTDSDWLKYGRKQCYMGHRRLLPAGHIWRTRKLLFNGKEDHRMPPNWVEGASLLTQLQMLGDVQLGKSCRKRKRTAEQLNWTKKSIFYKLPYWSMLRLRHNLDVMHIEKNISDSILGTLMDIPGKTKDNINSRRDLENLGFKKELHLKSEGGRVTMPRALYTLHGDERNKFCEWLAEVKFPDGFASNVAHCVSVRDCKITGFKSHDHHVFLQRLLPIAVGGFLRSDIALALTELSSFFKELCARTLDVNRLSQLQLDIVTILCKLEMIFPPSFFDIMVHLAVHLPGEAILEGPVQYRWMYPFERYLGKFKREHYDKCRLSNPNSVDRTHQTEFPTWFKQCVQDQRTGNPPQLSADLYALACGPDPWVASYAACIINGKRFHTKQLELRRRSQNSGVLVTGDEDTNNLDFYGVLNDVVELHYMGGRRVYLFSCDWFDVGDKKRGVRVDDHITSVNMDRTWNVYDIPPVARVLDDIDGESSEDDGYQENEPSFDYPLLHCEASPVSTPLSRTDIEPIHIDARGHMAVGRECINSTDFIDDGMVPSSSGDGYGDWEYSDEDDLSTDEESESE</sequence>
<protein>
    <submittedName>
        <fullName evidence="3">Uncharacterized protein LOC108987240</fullName>
    </submittedName>
</protein>
<dbReference type="Pfam" id="PF02992">
    <property type="entry name" value="Transposase_21"/>
    <property type="match status" value="1"/>
</dbReference>